<evidence type="ECO:0000256" key="3">
    <source>
        <dbReference type="PROSITE-ProRule" id="PRU00339"/>
    </source>
</evidence>
<protein>
    <submittedName>
        <fullName evidence="6">Tetratricopeptide repeat protein</fullName>
    </submittedName>
    <submittedName>
        <fullName evidence="5">Tetratricopeptide repeat-containing protein</fullName>
    </submittedName>
</protein>
<reference evidence="7" key="1">
    <citation type="submission" date="2017-09" db="EMBL/GenBank/DDBJ databases">
        <authorList>
            <person name="Varghese N."/>
            <person name="Submissions S."/>
        </authorList>
    </citation>
    <scope>NUCLEOTIDE SEQUENCE [LARGE SCALE GENOMIC DNA]</scope>
    <source>
        <strain evidence="7">WG-1MB</strain>
    </source>
</reference>
<dbReference type="Pfam" id="PF07719">
    <property type="entry name" value="TPR_2"/>
    <property type="match status" value="2"/>
</dbReference>
<keyword evidence="1" id="KW-0677">Repeat</keyword>
<sequence length="860" mass="99181">MTLIENLQSSAQTGYYTKLILNTGNEIEGYIDTITSDSLILTNEDNIAGIKYDAIILWQLFPNSCCNEEIVEQDTSTSNDSEDVENENNSFYENEIVKKIDAFAKNDSIITYLHPKDQPITQVPDILKVSEDDEKSIWDSIFSKYQNAIKQDDREKIESLSIELEKLSDQYPECATIAYSTGCLKLKAHNYPDAGKYFDRTFEIDNSKDSLYNAIFCHLVAGDEEKALVDIAKYFYEGKTISHDKLFFEFVILSRNQHEYALFLEIIQSILNEIDSDEEFREQLSLLVGSTIYTLQDTNIPNDYVSDLNTLAKSAVENIEIESYIDIINDINDELKNSEAGNQNEEFNRWLTTDKSEVTDQQDEQLPINEEQQNDNENVDDDKTDFEHNYLYPKFTFGLKKGIIYRFIPVAHNGNIGYGFMEDSQSKKEVHFRNDSIIGNIHLNTLSENIPVLYKSILSKEIEASVDYTASVVISIDMLDNLWDLATHFAHEKDYRSALLEIETILQYDPDNNEAQDKKKRWTNLYNKHSTPYDKIKLNPNTEKEWEDYGNCMIDRKMFAEAIHAFTHISGNPNKSSSWYNKGISYLHNLNYDDAIEHFNTAIEKNKYYYHAIFARGLAYLRDEQFEMALKDFDATLKLRPDYVPAWSHRALAMQFLDNNIEAEKSYNWALLLDENNWTIRAWKAGLLIRMNKIVEAMKIIDDVLENHQPKNAAILFAKGYALQKQNHYSEALDYIEKSLEIEPDNIKALTKRAYVIACLGEYDRAKDAITEAISKKKTNSKSWYYKGVINYMSGNYTAAHEAFKQSLELKPDVSRVIHCKNKAKRKMESANRANNAKGQELEGIIGQINDKFGGLGFHE</sequence>
<evidence type="ECO:0000313" key="7">
    <source>
        <dbReference type="Proteomes" id="UP000217726"/>
    </source>
</evidence>
<dbReference type="InterPro" id="IPR019734">
    <property type="entry name" value="TPR_rpt"/>
</dbReference>
<feature type="repeat" description="TPR" evidence="3">
    <location>
        <begin position="781"/>
        <end position="814"/>
    </location>
</feature>
<dbReference type="InterPro" id="IPR013105">
    <property type="entry name" value="TPR_2"/>
</dbReference>
<feature type="repeat" description="TPR" evidence="3">
    <location>
        <begin position="576"/>
        <end position="609"/>
    </location>
</feature>
<dbReference type="AlphaFoldDB" id="A0A285GAE7"/>
<dbReference type="Pfam" id="PF00515">
    <property type="entry name" value="TPR_1"/>
    <property type="match status" value="1"/>
</dbReference>
<dbReference type="Gene3D" id="1.25.40.10">
    <property type="entry name" value="Tetratricopeptide repeat domain"/>
    <property type="match status" value="2"/>
</dbReference>
<evidence type="ECO:0000256" key="2">
    <source>
        <dbReference type="ARBA" id="ARBA00022803"/>
    </source>
</evidence>
<dbReference type="InterPro" id="IPR011990">
    <property type="entry name" value="TPR-like_helical_dom_sf"/>
</dbReference>
<dbReference type="EMBL" id="OBDR01000011">
    <property type="protein sequence ID" value="SNY20537.1"/>
    <property type="molecule type" value="Genomic_DNA"/>
</dbReference>
<evidence type="ECO:0000256" key="4">
    <source>
        <dbReference type="SAM" id="MobiDB-lite"/>
    </source>
</evidence>
<dbReference type="SMART" id="SM00028">
    <property type="entry name" value="TPR"/>
    <property type="match status" value="7"/>
</dbReference>
<dbReference type="PANTHER" id="PTHR44943">
    <property type="entry name" value="CELLULOSE SYNTHASE OPERON PROTEIN C"/>
    <property type="match status" value="1"/>
</dbReference>
<dbReference type="PROSITE" id="PS50293">
    <property type="entry name" value="TPR_REGION"/>
    <property type="match status" value="1"/>
</dbReference>
<accession>A0A285GAE7</accession>
<reference evidence="6 8" key="3">
    <citation type="submission" date="2019-03" db="EMBL/GenBank/DDBJ databases">
        <title>Subsurface microbial communities from deep shales in Ohio and West Virginia, USA.</title>
        <authorList>
            <person name="Wrighton K."/>
        </authorList>
    </citation>
    <scope>NUCLEOTIDE SEQUENCE [LARGE SCALE GENOMIC DNA]</scope>
    <source>
        <strain evidence="6 8">WG1_MB</strain>
    </source>
</reference>
<keyword evidence="7" id="KW-1185">Reference proteome</keyword>
<feature type="repeat" description="TPR" evidence="3">
    <location>
        <begin position="610"/>
        <end position="643"/>
    </location>
</feature>
<feature type="compositionally biased region" description="Acidic residues" evidence="4">
    <location>
        <begin position="372"/>
        <end position="383"/>
    </location>
</feature>
<dbReference type="OrthoDB" id="115601at2157"/>
<evidence type="ECO:0000313" key="8">
    <source>
        <dbReference type="Proteomes" id="UP000295404"/>
    </source>
</evidence>
<reference evidence="5" key="2">
    <citation type="submission" date="2017-09" db="EMBL/GenBank/DDBJ databases">
        <authorList>
            <person name="Ehlers B."/>
            <person name="Leendertz F.H."/>
        </authorList>
    </citation>
    <scope>NUCLEOTIDE SEQUENCE [LARGE SCALE GENOMIC DNA]</scope>
    <source>
        <strain evidence="5">WG-1MB</strain>
    </source>
</reference>
<gene>
    <name evidence="6" type="ORF">C7960_0798</name>
    <name evidence="5" type="ORF">SAMN06295989_1113</name>
</gene>
<keyword evidence="2 3" id="KW-0802">TPR repeat</keyword>
<evidence type="ECO:0000313" key="5">
    <source>
        <dbReference type="EMBL" id="SNY20537.1"/>
    </source>
</evidence>
<evidence type="ECO:0000256" key="1">
    <source>
        <dbReference type="ARBA" id="ARBA00022737"/>
    </source>
</evidence>
<dbReference type="RefSeq" id="WP_096712793.1">
    <property type="nucleotide sequence ID" value="NZ_OBDR01000011.1"/>
</dbReference>
<dbReference type="Proteomes" id="UP000295404">
    <property type="component" value="Unassembled WGS sequence"/>
</dbReference>
<evidence type="ECO:0000313" key="6">
    <source>
        <dbReference type="EMBL" id="TCL11624.1"/>
    </source>
</evidence>
<proteinExistence type="predicted"/>
<name>A0A285GAE7_9EURY</name>
<dbReference type="EMBL" id="SMMS01000001">
    <property type="protein sequence ID" value="TCL11624.1"/>
    <property type="molecule type" value="Genomic_DNA"/>
</dbReference>
<organism evidence="5 7">
    <name type="scientific">Methanohalophilus euhalobius</name>
    <dbReference type="NCBI Taxonomy" id="51203"/>
    <lineage>
        <taxon>Archaea</taxon>
        <taxon>Methanobacteriati</taxon>
        <taxon>Methanobacteriota</taxon>
        <taxon>Stenosarchaea group</taxon>
        <taxon>Methanomicrobia</taxon>
        <taxon>Methanosarcinales</taxon>
        <taxon>Methanosarcinaceae</taxon>
        <taxon>Methanohalophilus</taxon>
    </lineage>
</organism>
<feature type="region of interest" description="Disordered" evidence="4">
    <location>
        <begin position="358"/>
        <end position="383"/>
    </location>
</feature>
<dbReference type="PROSITE" id="PS50005">
    <property type="entry name" value="TPR"/>
    <property type="match status" value="4"/>
</dbReference>
<dbReference type="SUPFAM" id="SSF48452">
    <property type="entry name" value="TPR-like"/>
    <property type="match status" value="1"/>
</dbReference>
<dbReference type="InterPro" id="IPR051685">
    <property type="entry name" value="Ycf3/AcsC/BcsC/TPR_MFPF"/>
</dbReference>
<dbReference type="PANTHER" id="PTHR44943:SF8">
    <property type="entry name" value="TPR REPEAT-CONTAINING PROTEIN MJ0263"/>
    <property type="match status" value="1"/>
</dbReference>
<feature type="repeat" description="TPR" evidence="3">
    <location>
        <begin position="713"/>
        <end position="746"/>
    </location>
</feature>
<dbReference type="Proteomes" id="UP000217726">
    <property type="component" value="Unassembled WGS sequence"/>
</dbReference>